<reference evidence="3 4" key="2">
    <citation type="journal article" date="2015" name="Stand. Genomic Sci.">
        <title>High quality draft genomic sequence of Flavobacterium enshiense DK69(T) and comparison among Flavobacterium genomes.</title>
        <authorList>
            <person name="Zeng Z."/>
            <person name="Chen C."/>
            <person name="Du H."/>
            <person name="Wang G."/>
            <person name="Li M."/>
        </authorList>
    </citation>
    <scope>NUCLEOTIDE SEQUENCE [LARGE SCALE GENOMIC DNA]</scope>
    <source>
        <strain evidence="3 4">DK69</strain>
    </source>
</reference>
<keyword evidence="4" id="KW-1185">Reference proteome</keyword>
<protein>
    <recommendedName>
        <fullName evidence="2">Secretion system C-terminal sorting domain-containing protein</fullName>
    </recommendedName>
</protein>
<accession>A0A0A2N746</accession>
<comment type="caution">
    <text evidence="3">The sequence shown here is derived from an EMBL/GenBank/DDBJ whole genome shotgun (WGS) entry which is preliminary data.</text>
</comment>
<sequence length="506" mass="55749">SSYHYNYWSSPVSNNNLSYTIGSVLKDGTNAAANPFNKDLITFGAGANFADGPLSSPIKISTRWLYKYTQISTSYWSWQAIGSTGSVKIGEGFTMKGVTGSGPNINSQNYTFVGKPNNGNINLNIAPNQLYLVGNPYPSALDADEFIKDNILDGGRATSNVFNGALYFWDHFGATTHYLAEYVGGYAVYNLTGGVAAASTDPLINNNMAMGSKIPKQYIPVAQGFFVRTDLGGVEGVTGLITGGTISFKNSQRVFKTESESPSNSIFIRNENQTVDSDIDNRQRIRLSFEAPSGLRRQLLVGADPHATNLFDLGYDAPMIDVNADDMYWNFNEGKFVIQALNNFNIDQIIPVGIKVSTAGTTKIKIDELENIPASTEIYLFDNVTGLYHDIKNEDFVAELPIGEYPDRFELRFTAETLSTDEMNVNNGIMVFADANHILNIKNNFKDARVEVVQLYNILGQSITKWNVADEDQRNIKIPVEHIRTGTYIVKLKTSNGSLSKKVIIP</sequence>
<evidence type="ECO:0000256" key="1">
    <source>
        <dbReference type="ARBA" id="ARBA00022729"/>
    </source>
</evidence>
<dbReference type="InterPro" id="IPR026444">
    <property type="entry name" value="Secre_tail"/>
</dbReference>
<dbReference type="AlphaFoldDB" id="A0A0A2N746"/>
<feature type="non-terminal residue" evidence="3">
    <location>
        <position position="1"/>
    </location>
</feature>
<reference evidence="4" key="1">
    <citation type="submission" date="2013-09" db="EMBL/GenBank/DDBJ databases">
        <authorList>
            <person name="Zeng Z."/>
            <person name="Chen C."/>
        </authorList>
    </citation>
    <scope>NUCLEOTIDE SEQUENCE [LARGE SCALE GENOMIC DNA]</scope>
    <source>
        <strain evidence="4">DK69</strain>
    </source>
</reference>
<dbReference type="Proteomes" id="UP000030149">
    <property type="component" value="Unassembled WGS sequence"/>
</dbReference>
<dbReference type="RefSeq" id="WP_035629959.1">
    <property type="nucleotide sequence ID" value="NZ_JRLZ01000004.1"/>
</dbReference>
<dbReference type="Pfam" id="PF18962">
    <property type="entry name" value="Por_Secre_tail"/>
    <property type="match status" value="1"/>
</dbReference>
<dbReference type="STRING" id="1107311.Q767_04890"/>
<dbReference type="EMBL" id="JRLZ01000004">
    <property type="protein sequence ID" value="KGO96260.1"/>
    <property type="molecule type" value="Genomic_DNA"/>
</dbReference>
<name>A0A0A2N746_9FLAO</name>
<evidence type="ECO:0000313" key="3">
    <source>
        <dbReference type="EMBL" id="KGO96260.1"/>
    </source>
</evidence>
<feature type="domain" description="Secretion system C-terminal sorting" evidence="2">
    <location>
        <begin position="435"/>
        <end position="505"/>
    </location>
</feature>
<dbReference type="PATRIC" id="fig|1107311.5.peg.2183"/>
<dbReference type="NCBIfam" id="TIGR04183">
    <property type="entry name" value="Por_Secre_tail"/>
    <property type="match status" value="1"/>
</dbReference>
<evidence type="ECO:0000259" key="2">
    <source>
        <dbReference type="Pfam" id="PF18962"/>
    </source>
</evidence>
<dbReference type="eggNOG" id="COG1345">
    <property type="taxonomic scope" value="Bacteria"/>
</dbReference>
<keyword evidence="1" id="KW-0732">Signal</keyword>
<organism evidence="3 4">
    <name type="scientific">Flavobacterium enshiense DK69</name>
    <dbReference type="NCBI Taxonomy" id="1107311"/>
    <lineage>
        <taxon>Bacteria</taxon>
        <taxon>Pseudomonadati</taxon>
        <taxon>Bacteroidota</taxon>
        <taxon>Flavobacteriia</taxon>
        <taxon>Flavobacteriales</taxon>
        <taxon>Flavobacteriaceae</taxon>
        <taxon>Flavobacterium</taxon>
    </lineage>
</organism>
<gene>
    <name evidence="3" type="ORF">Q767_04890</name>
</gene>
<proteinExistence type="predicted"/>
<evidence type="ECO:0000313" key="4">
    <source>
        <dbReference type="Proteomes" id="UP000030149"/>
    </source>
</evidence>